<gene>
    <name evidence="3" type="ORF">MELIAE_LOCUS3065</name>
</gene>
<dbReference type="PANTHER" id="PTHR11257">
    <property type="entry name" value="CHEMOSENSORY PROTEIN-RELATED"/>
    <property type="match status" value="1"/>
</dbReference>
<dbReference type="Proteomes" id="UP001154078">
    <property type="component" value="Chromosome 2"/>
</dbReference>
<protein>
    <submittedName>
        <fullName evidence="3">Uncharacterized protein</fullName>
    </submittedName>
</protein>
<evidence type="ECO:0000313" key="3">
    <source>
        <dbReference type="EMBL" id="CAH0550184.1"/>
    </source>
</evidence>
<evidence type="ECO:0000313" key="4">
    <source>
        <dbReference type="Proteomes" id="UP001154078"/>
    </source>
</evidence>
<organism evidence="3 4">
    <name type="scientific">Brassicogethes aeneus</name>
    <name type="common">Rape pollen beetle</name>
    <name type="synonym">Meligethes aeneus</name>
    <dbReference type="NCBI Taxonomy" id="1431903"/>
    <lineage>
        <taxon>Eukaryota</taxon>
        <taxon>Metazoa</taxon>
        <taxon>Ecdysozoa</taxon>
        <taxon>Arthropoda</taxon>
        <taxon>Hexapoda</taxon>
        <taxon>Insecta</taxon>
        <taxon>Pterygota</taxon>
        <taxon>Neoptera</taxon>
        <taxon>Endopterygota</taxon>
        <taxon>Coleoptera</taxon>
        <taxon>Polyphaga</taxon>
        <taxon>Cucujiformia</taxon>
        <taxon>Nitidulidae</taxon>
        <taxon>Meligethinae</taxon>
        <taxon>Brassicogethes</taxon>
    </lineage>
</organism>
<feature type="compositionally biased region" description="Low complexity" evidence="1">
    <location>
        <begin position="197"/>
        <end position="213"/>
    </location>
</feature>
<dbReference type="OrthoDB" id="6344725at2759"/>
<keyword evidence="4" id="KW-1185">Reference proteome</keyword>
<dbReference type="Pfam" id="PF03392">
    <property type="entry name" value="OS-D"/>
    <property type="match status" value="1"/>
</dbReference>
<dbReference type="PANTHER" id="PTHR11257:SF9">
    <property type="entry name" value="CHEMOSENSORY PROTEIN 13"/>
    <property type="match status" value="1"/>
</dbReference>
<dbReference type="InterPro" id="IPR036682">
    <property type="entry name" value="OS_D_A10/PebIII_sf"/>
</dbReference>
<proteinExistence type="predicted"/>
<evidence type="ECO:0000256" key="2">
    <source>
        <dbReference type="SAM" id="SignalP"/>
    </source>
</evidence>
<dbReference type="AlphaFoldDB" id="A0A9P0AWQ2"/>
<accession>A0A9P0AWQ2</accession>
<sequence>MLLAMVITGVLGAVSAAPLEPYSTKYDHIDADAILNNRRLVNYYAACLLSKGPCPPEGLDFKRILPDAIRTNCIRCTEKQKTVTLRTIKRLMKEYPKIWSQLATIWDPKGIYVPKFIRTFDIHGLPLPTQPSPTEAAVFVIGNRFGDTEENEVASVPTTTVKYIAPPQSTSKTVNAISNTSKPTKTTTTTTPPPRPVSTTTTTNKPTKKPATTGFVNPNVRHTVSLGTNLVGRVGGLVRELGNLGVRVIGTGVQITEMVLKNVQAAVRI</sequence>
<feature type="region of interest" description="Disordered" evidence="1">
    <location>
        <begin position="172"/>
        <end position="216"/>
    </location>
</feature>
<name>A0A9P0AWQ2_BRAAE</name>
<dbReference type="SUPFAM" id="SSF100910">
    <property type="entry name" value="Chemosensory protein Csp2"/>
    <property type="match status" value="1"/>
</dbReference>
<dbReference type="EMBL" id="OV121133">
    <property type="protein sequence ID" value="CAH0550184.1"/>
    <property type="molecule type" value="Genomic_DNA"/>
</dbReference>
<evidence type="ECO:0000256" key="1">
    <source>
        <dbReference type="SAM" id="MobiDB-lite"/>
    </source>
</evidence>
<dbReference type="Gene3D" id="1.10.2080.10">
    <property type="entry name" value="Insect odorant-binding protein A10/Ejaculatory bulb-specific protein 3"/>
    <property type="match status" value="1"/>
</dbReference>
<feature type="compositionally biased region" description="Low complexity" evidence="1">
    <location>
        <begin position="180"/>
        <end position="190"/>
    </location>
</feature>
<feature type="signal peptide" evidence="2">
    <location>
        <begin position="1"/>
        <end position="16"/>
    </location>
</feature>
<keyword evidence="2" id="KW-0732">Signal</keyword>
<dbReference type="InterPro" id="IPR005055">
    <property type="entry name" value="A10/PebIII"/>
</dbReference>
<reference evidence="3" key="1">
    <citation type="submission" date="2021-12" db="EMBL/GenBank/DDBJ databases">
        <authorList>
            <person name="King R."/>
        </authorList>
    </citation>
    <scope>NUCLEOTIDE SEQUENCE</scope>
</reference>
<feature type="chain" id="PRO_5040347501" evidence="2">
    <location>
        <begin position="17"/>
        <end position="269"/>
    </location>
</feature>